<feature type="region of interest" description="Disordered" evidence="1">
    <location>
        <begin position="92"/>
        <end position="116"/>
    </location>
</feature>
<evidence type="ECO:0000313" key="2">
    <source>
        <dbReference type="EMBL" id="TBU56063.1"/>
    </source>
</evidence>
<accession>A0A4Q9PP33</accession>
<proteinExistence type="predicted"/>
<keyword evidence="3" id="KW-1185">Reference proteome</keyword>
<sequence length="150" mass="16832">MIAGAPAFAANNHFQSFCNIEALDYTYPKVSMTSPKTSCRSWWYGFPRLDNPVLVAHWHLPPVLDPSDHLGVEPKSFPSGLVRGYPPFTGPAYSTSVEESDRKSVEHPLDRPADTSRNWHYRARRNPCIPRTPRTTASEITSCISSASWI</sequence>
<reference evidence="2 3" key="1">
    <citation type="submission" date="2019-01" db="EMBL/GenBank/DDBJ databases">
        <title>Draft genome sequences of three monokaryotic isolates of the white-rot basidiomycete fungus Dichomitus squalens.</title>
        <authorList>
            <consortium name="DOE Joint Genome Institute"/>
            <person name="Lopez S.C."/>
            <person name="Andreopoulos B."/>
            <person name="Pangilinan J."/>
            <person name="Lipzen A."/>
            <person name="Riley R."/>
            <person name="Ahrendt S."/>
            <person name="Ng V."/>
            <person name="Barry K."/>
            <person name="Daum C."/>
            <person name="Grigoriev I.V."/>
            <person name="Hilden K.S."/>
            <person name="Makela M.R."/>
            <person name="de Vries R.P."/>
        </authorList>
    </citation>
    <scope>NUCLEOTIDE SEQUENCE [LARGE SCALE GENOMIC DNA]</scope>
    <source>
        <strain evidence="2 3">CBS 464.89</strain>
    </source>
</reference>
<dbReference type="AlphaFoldDB" id="A0A4Q9PP33"/>
<name>A0A4Q9PP33_9APHY</name>
<protein>
    <submittedName>
        <fullName evidence="2">Uncharacterized protein</fullName>
    </submittedName>
</protein>
<evidence type="ECO:0000256" key="1">
    <source>
        <dbReference type="SAM" id="MobiDB-lite"/>
    </source>
</evidence>
<feature type="compositionally biased region" description="Basic and acidic residues" evidence="1">
    <location>
        <begin position="99"/>
        <end position="114"/>
    </location>
</feature>
<gene>
    <name evidence="2" type="ORF">BD310DRAFT_642481</name>
</gene>
<organism evidence="2 3">
    <name type="scientific">Dichomitus squalens</name>
    <dbReference type="NCBI Taxonomy" id="114155"/>
    <lineage>
        <taxon>Eukaryota</taxon>
        <taxon>Fungi</taxon>
        <taxon>Dikarya</taxon>
        <taxon>Basidiomycota</taxon>
        <taxon>Agaricomycotina</taxon>
        <taxon>Agaricomycetes</taxon>
        <taxon>Polyporales</taxon>
        <taxon>Polyporaceae</taxon>
        <taxon>Dichomitus</taxon>
    </lineage>
</organism>
<dbReference type="Proteomes" id="UP000292082">
    <property type="component" value="Unassembled WGS sequence"/>
</dbReference>
<evidence type="ECO:0000313" key="3">
    <source>
        <dbReference type="Proteomes" id="UP000292082"/>
    </source>
</evidence>
<dbReference type="EMBL" id="ML145158">
    <property type="protein sequence ID" value="TBU56063.1"/>
    <property type="molecule type" value="Genomic_DNA"/>
</dbReference>